<keyword evidence="1" id="KW-1133">Transmembrane helix</keyword>
<dbReference type="OrthoDB" id="10070576at2759"/>
<dbReference type="AlphaFoldDB" id="A0A819PC49"/>
<accession>A0A819PC49</accession>
<evidence type="ECO:0000256" key="1">
    <source>
        <dbReference type="SAM" id="Phobius"/>
    </source>
</evidence>
<dbReference type="EMBL" id="CAJOAX010003320">
    <property type="protein sequence ID" value="CAF3847696.1"/>
    <property type="molecule type" value="Genomic_DNA"/>
</dbReference>
<keyword evidence="1" id="KW-0812">Transmembrane</keyword>
<evidence type="ECO:0000313" key="2">
    <source>
        <dbReference type="EMBL" id="CAF1300789.1"/>
    </source>
</evidence>
<name>A0A819PC49_9BILA</name>
<dbReference type="Proteomes" id="UP000663823">
    <property type="component" value="Unassembled WGS sequence"/>
</dbReference>
<gene>
    <name evidence="4" type="ORF">FNK824_LOCUS26342</name>
    <name evidence="3" type="ORF">OTI717_LOCUS20977</name>
    <name evidence="2" type="ORF">RFH988_LOCUS29712</name>
</gene>
<evidence type="ECO:0000313" key="3">
    <source>
        <dbReference type="EMBL" id="CAF3847696.1"/>
    </source>
</evidence>
<feature type="transmembrane region" description="Helical" evidence="1">
    <location>
        <begin position="20"/>
        <end position="44"/>
    </location>
</feature>
<dbReference type="EMBL" id="CAJOBE010006484">
    <property type="protein sequence ID" value="CAF4008208.1"/>
    <property type="molecule type" value="Genomic_DNA"/>
</dbReference>
<keyword evidence="1" id="KW-0472">Membrane</keyword>
<dbReference type="Proteomes" id="UP000663874">
    <property type="component" value="Unassembled WGS sequence"/>
</dbReference>
<reference evidence="4" key="1">
    <citation type="submission" date="2021-02" db="EMBL/GenBank/DDBJ databases">
        <authorList>
            <person name="Nowell W R."/>
        </authorList>
    </citation>
    <scope>NUCLEOTIDE SEQUENCE</scope>
</reference>
<dbReference type="EMBL" id="CAJNOO010002839">
    <property type="protein sequence ID" value="CAF1300789.1"/>
    <property type="molecule type" value="Genomic_DNA"/>
</dbReference>
<comment type="caution">
    <text evidence="4">The sequence shown here is derived from an EMBL/GenBank/DDBJ whole genome shotgun (WGS) entry which is preliminary data.</text>
</comment>
<protein>
    <submittedName>
        <fullName evidence="4">Uncharacterized protein</fullName>
    </submittedName>
</protein>
<evidence type="ECO:0000313" key="5">
    <source>
        <dbReference type="Proteomes" id="UP000663874"/>
    </source>
</evidence>
<dbReference type="Proteomes" id="UP000663882">
    <property type="component" value="Unassembled WGS sequence"/>
</dbReference>
<evidence type="ECO:0000313" key="4">
    <source>
        <dbReference type="EMBL" id="CAF4008208.1"/>
    </source>
</evidence>
<proteinExistence type="predicted"/>
<organism evidence="4 5">
    <name type="scientific">Rotaria sordida</name>
    <dbReference type="NCBI Taxonomy" id="392033"/>
    <lineage>
        <taxon>Eukaryota</taxon>
        <taxon>Metazoa</taxon>
        <taxon>Spiralia</taxon>
        <taxon>Gnathifera</taxon>
        <taxon>Rotifera</taxon>
        <taxon>Eurotatoria</taxon>
        <taxon>Bdelloidea</taxon>
        <taxon>Philodinida</taxon>
        <taxon>Philodinidae</taxon>
        <taxon>Rotaria</taxon>
    </lineage>
</organism>
<sequence length="260" mass="28179">MYAPPNSGNVAATTLDPVTATITCLACLLFILAATIVLALIPVYTPTKTAKLNPNAKESNWNRMYLAVGDTAVGGRKRQALPTKTLRNYVGGIFGPYGNTLVENGIRKVLRVRRQFEDVTVSSVIVTSEANGREKRLSLAKRQLNSTVVLAVKFVIFFANTCDYGCQLNVGHIFKSLLENNLPSALFLINVPILNKNGELIATISSIPIIGVLSITNIYPGRYPFVAPTLRPTITVTKATKRTTKTTITTTTPVRSVNIG</sequence>